<protein>
    <submittedName>
        <fullName evidence="2">Putative secreted protein</fullName>
    </submittedName>
</protein>
<reference evidence="2" key="1">
    <citation type="submission" date="2018-01" db="EMBL/GenBank/DDBJ databases">
        <title>An insight into the sialome of Amazonian anophelines.</title>
        <authorList>
            <person name="Ribeiro J.M."/>
            <person name="Scarpassa V."/>
            <person name="Calvo E."/>
        </authorList>
    </citation>
    <scope>NUCLEOTIDE SEQUENCE</scope>
    <source>
        <tissue evidence="2">Salivary glands</tissue>
    </source>
</reference>
<evidence type="ECO:0000313" key="2">
    <source>
        <dbReference type="EMBL" id="MBW61368.1"/>
    </source>
</evidence>
<organism evidence="2">
    <name type="scientific">Anopheles marajoara</name>
    <dbReference type="NCBI Taxonomy" id="58244"/>
    <lineage>
        <taxon>Eukaryota</taxon>
        <taxon>Metazoa</taxon>
        <taxon>Ecdysozoa</taxon>
        <taxon>Arthropoda</taxon>
        <taxon>Hexapoda</taxon>
        <taxon>Insecta</taxon>
        <taxon>Pterygota</taxon>
        <taxon>Neoptera</taxon>
        <taxon>Endopterygota</taxon>
        <taxon>Diptera</taxon>
        <taxon>Nematocera</taxon>
        <taxon>Culicoidea</taxon>
        <taxon>Culicidae</taxon>
        <taxon>Anophelinae</taxon>
        <taxon>Anopheles</taxon>
    </lineage>
</organism>
<dbReference type="AlphaFoldDB" id="A0A2M4C8S1"/>
<accession>A0A2M4C8S1</accession>
<feature type="region of interest" description="Disordered" evidence="1">
    <location>
        <begin position="58"/>
        <end position="112"/>
    </location>
</feature>
<sequence>MRMFDRSGAAATTARRGFSIMSNLISVILGPGQARPGQNNTTGHWLSHCTYAAHHANHHPSIIAPPPPPSHAGVGVSIARNRTPGQRPNRQSGGFGDPSINRATPRYTHTNT</sequence>
<dbReference type="EMBL" id="GGFJ01012227">
    <property type="protein sequence ID" value="MBW61368.1"/>
    <property type="molecule type" value="Transcribed_RNA"/>
</dbReference>
<evidence type="ECO:0000256" key="1">
    <source>
        <dbReference type="SAM" id="MobiDB-lite"/>
    </source>
</evidence>
<name>A0A2M4C8S1_9DIPT</name>
<proteinExistence type="predicted"/>
<feature type="compositionally biased region" description="Polar residues" evidence="1">
    <location>
        <begin position="83"/>
        <end position="92"/>
    </location>
</feature>